<organism evidence="1 2">
    <name type="scientific">Brachybacterium hainanense</name>
    <dbReference type="NCBI Taxonomy" id="1541174"/>
    <lineage>
        <taxon>Bacteria</taxon>
        <taxon>Bacillati</taxon>
        <taxon>Actinomycetota</taxon>
        <taxon>Actinomycetes</taxon>
        <taxon>Micrococcales</taxon>
        <taxon>Dermabacteraceae</taxon>
        <taxon>Brachybacterium</taxon>
    </lineage>
</organism>
<evidence type="ECO:0008006" key="3">
    <source>
        <dbReference type="Google" id="ProtNLM"/>
    </source>
</evidence>
<keyword evidence="2" id="KW-1185">Reference proteome</keyword>
<accession>A0ABV6RDH6</accession>
<evidence type="ECO:0000313" key="1">
    <source>
        <dbReference type="EMBL" id="MFC0675035.1"/>
    </source>
</evidence>
<name>A0ABV6RDH6_9MICO</name>
<dbReference type="EMBL" id="JBHLSV010000018">
    <property type="protein sequence ID" value="MFC0675035.1"/>
    <property type="molecule type" value="Genomic_DNA"/>
</dbReference>
<dbReference type="Gene3D" id="3.90.550.10">
    <property type="entry name" value="Spore Coat Polysaccharide Biosynthesis Protein SpsA, Chain A"/>
    <property type="match status" value="1"/>
</dbReference>
<gene>
    <name evidence="1" type="ORF">ACFFF6_13800</name>
</gene>
<reference evidence="1 2" key="1">
    <citation type="submission" date="2024-09" db="EMBL/GenBank/DDBJ databases">
        <authorList>
            <person name="Sun Q."/>
            <person name="Mori K."/>
        </authorList>
    </citation>
    <scope>NUCLEOTIDE SEQUENCE [LARGE SCALE GENOMIC DNA]</scope>
    <source>
        <strain evidence="1 2">CICC 10874</strain>
    </source>
</reference>
<protein>
    <recommendedName>
        <fullName evidence="3">Glycosyltransferase 2-like domain-containing protein</fullName>
    </recommendedName>
</protein>
<evidence type="ECO:0000313" key="2">
    <source>
        <dbReference type="Proteomes" id="UP001589793"/>
    </source>
</evidence>
<comment type="caution">
    <text evidence="1">The sequence shown here is derived from an EMBL/GenBank/DDBJ whole genome shotgun (WGS) entry which is preliminary data.</text>
</comment>
<sequence>MKSYDVDAIVAVHDPARPVERCVRSIDEGTSSSVRLRISVVCHNIDVEEIRAVFSGPVPERVRFLELRDGIRSPAGPFNAGIDAADAEYVSTVGSDDLLEPGALDAWWAVASRTGADAVLAPIRTDDGLVQTPLLRPRGPSPLDPLHDRLVERTAPLGLLRTRTLDRIGYRYTEGGLGNGEDIEPALRLWFLGRRIEYPYGAPAYRVTDAMGSARQTAVIGPLARELAFLPLLLEQSWVRALPSAHLDAVLVKVLRRQAIAAIRRRAGLPPVHVDAFSEADAAFLRGELARIERVRGRMPRGLSIAEARILSVASSGDARSLRELLSLLSRPRLAKIIARRPLESLASEGPIRQQLRTLALARRSPIRDQGPG</sequence>
<proteinExistence type="predicted"/>
<dbReference type="RefSeq" id="WP_376981686.1">
    <property type="nucleotide sequence ID" value="NZ_JBHLSV010000018.1"/>
</dbReference>
<dbReference type="InterPro" id="IPR029044">
    <property type="entry name" value="Nucleotide-diphossugar_trans"/>
</dbReference>
<dbReference type="Proteomes" id="UP001589793">
    <property type="component" value="Unassembled WGS sequence"/>
</dbReference>
<dbReference type="CDD" id="cd00761">
    <property type="entry name" value="Glyco_tranf_GTA_type"/>
    <property type="match status" value="1"/>
</dbReference>
<dbReference type="SUPFAM" id="SSF53448">
    <property type="entry name" value="Nucleotide-diphospho-sugar transferases"/>
    <property type="match status" value="1"/>
</dbReference>